<evidence type="ECO:0000313" key="1">
    <source>
        <dbReference type="EMBL" id="MCI89359.1"/>
    </source>
</evidence>
<dbReference type="EMBL" id="LXQA011217554">
    <property type="protein sequence ID" value="MCI89359.1"/>
    <property type="molecule type" value="Genomic_DNA"/>
</dbReference>
<name>A0A392VPL9_9FABA</name>
<accession>A0A392VPL9</accession>
<feature type="non-terminal residue" evidence="1">
    <location>
        <position position="1"/>
    </location>
</feature>
<dbReference type="AlphaFoldDB" id="A0A392VPL9"/>
<reference evidence="1 2" key="1">
    <citation type="journal article" date="2018" name="Front. Plant Sci.">
        <title>Red Clover (Trifolium pratense) and Zigzag Clover (T. medium) - A Picture of Genomic Similarities and Differences.</title>
        <authorList>
            <person name="Dluhosova J."/>
            <person name="Istvanek J."/>
            <person name="Nedelnik J."/>
            <person name="Repkova J."/>
        </authorList>
    </citation>
    <scope>NUCLEOTIDE SEQUENCE [LARGE SCALE GENOMIC DNA]</scope>
    <source>
        <strain evidence="2">cv. 10/8</strain>
        <tissue evidence="1">Leaf</tissue>
    </source>
</reference>
<protein>
    <submittedName>
        <fullName evidence="1">Uncharacterized protein</fullName>
    </submittedName>
</protein>
<dbReference type="Proteomes" id="UP000265520">
    <property type="component" value="Unassembled WGS sequence"/>
</dbReference>
<organism evidence="1 2">
    <name type="scientific">Trifolium medium</name>
    <dbReference type="NCBI Taxonomy" id="97028"/>
    <lineage>
        <taxon>Eukaryota</taxon>
        <taxon>Viridiplantae</taxon>
        <taxon>Streptophyta</taxon>
        <taxon>Embryophyta</taxon>
        <taxon>Tracheophyta</taxon>
        <taxon>Spermatophyta</taxon>
        <taxon>Magnoliopsida</taxon>
        <taxon>eudicotyledons</taxon>
        <taxon>Gunneridae</taxon>
        <taxon>Pentapetalae</taxon>
        <taxon>rosids</taxon>
        <taxon>fabids</taxon>
        <taxon>Fabales</taxon>
        <taxon>Fabaceae</taxon>
        <taxon>Papilionoideae</taxon>
        <taxon>50 kb inversion clade</taxon>
        <taxon>NPAAA clade</taxon>
        <taxon>Hologalegina</taxon>
        <taxon>IRL clade</taxon>
        <taxon>Trifolieae</taxon>
        <taxon>Trifolium</taxon>
    </lineage>
</organism>
<keyword evidence="2" id="KW-1185">Reference proteome</keyword>
<evidence type="ECO:0000313" key="2">
    <source>
        <dbReference type="Proteomes" id="UP000265520"/>
    </source>
</evidence>
<sequence length="32" mass="3730">AERSWVLLEMVRSSRKLRFGSEQLAQRAKILA</sequence>
<proteinExistence type="predicted"/>
<comment type="caution">
    <text evidence="1">The sequence shown here is derived from an EMBL/GenBank/DDBJ whole genome shotgun (WGS) entry which is preliminary data.</text>
</comment>